<dbReference type="GO" id="GO:0019752">
    <property type="term" value="P:carboxylic acid metabolic process"/>
    <property type="evidence" value="ECO:0007669"/>
    <property type="project" value="UniProtKB-ARBA"/>
</dbReference>
<dbReference type="AlphaFoldDB" id="A0AAU9D369"/>
<evidence type="ECO:0000313" key="2">
    <source>
        <dbReference type="EMBL" id="BDR56951.1"/>
    </source>
</evidence>
<evidence type="ECO:0000313" key="3">
    <source>
        <dbReference type="Proteomes" id="UP001321804"/>
    </source>
</evidence>
<reference evidence="2 3" key="1">
    <citation type="journal article" date="2023" name="Microbiol. Spectr.">
        <title>Symbiosis of Carpenter Bees with Uncharacterized Lactic Acid Bacteria Showing NAD Auxotrophy.</title>
        <authorList>
            <person name="Kawasaki S."/>
            <person name="Ozawa K."/>
            <person name="Mori T."/>
            <person name="Yamamoto A."/>
            <person name="Ito M."/>
            <person name="Ohkuma M."/>
            <person name="Sakamoto M."/>
            <person name="Matsutani M."/>
        </authorList>
    </citation>
    <scope>NUCLEOTIDE SEQUENCE [LARGE SCALE GENOMIC DNA]</scope>
    <source>
        <strain evidence="2 3">KimC2</strain>
    </source>
</reference>
<dbReference type="GO" id="GO:0016491">
    <property type="term" value="F:oxidoreductase activity"/>
    <property type="evidence" value="ECO:0007669"/>
    <property type="project" value="UniProtKB-ARBA"/>
</dbReference>
<dbReference type="FunFam" id="3.40.50.720:FF:000311">
    <property type="entry name" value="Ornithine cyclodeaminase"/>
    <property type="match status" value="1"/>
</dbReference>
<proteinExistence type="inferred from homology"/>
<evidence type="ECO:0000256" key="1">
    <source>
        <dbReference type="ARBA" id="ARBA00008903"/>
    </source>
</evidence>
<dbReference type="EMBL" id="AP026801">
    <property type="protein sequence ID" value="BDR56951.1"/>
    <property type="molecule type" value="Genomic_DNA"/>
</dbReference>
<dbReference type="InterPro" id="IPR023401">
    <property type="entry name" value="ODC_N"/>
</dbReference>
<dbReference type="RefSeq" id="WP_317695579.1">
    <property type="nucleotide sequence ID" value="NZ_AP026801.1"/>
</dbReference>
<protein>
    <submittedName>
        <fullName evidence="2">Ornithine cyclodeaminase</fullName>
    </submittedName>
</protein>
<organism evidence="2 3">
    <name type="scientific">Xylocopilactobacillus apis</name>
    <dbReference type="NCBI Taxonomy" id="2932183"/>
    <lineage>
        <taxon>Bacteria</taxon>
        <taxon>Bacillati</taxon>
        <taxon>Bacillota</taxon>
        <taxon>Bacilli</taxon>
        <taxon>Lactobacillales</taxon>
        <taxon>Lactobacillaceae</taxon>
        <taxon>Xylocopilactobacillus</taxon>
    </lineage>
</organism>
<dbReference type="PANTHER" id="PTHR13812:SF19">
    <property type="entry name" value="KETIMINE REDUCTASE MU-CRYSTALLIN"/>
    <property type="match status" value="1"/>
</dbReference>
<dbReference type="Gene3D" id="3.30.1780.10">
    <property type="entry name" value="ornithine cyclodeaminase, domain 1"/>
    <property type="match status" value="1"/>
</dbReference>
<name>A0AAU9D369_9LACO</name>
<dbReference type="Pfam" id="PF02423">
    <property type="entry name" value="OCD_Mu_crystall"/>
    <property type="match status" value="1"/>
</dbReference>
<dbReference type="GO" id="GO:0005737">
    <property type="term" value="C:cytoplasm"/>
    <property type="evidence" value="ECO:0007669"/>
    <property type="project" value="TreeGrafter"/>
</dbReference>
<dbReference type="InterPro" id="IPR003462">
    <property type="entry name" value="ODC_Mu_crystall"/>
</dbReference>
<dbReference type="PIRSF" id="PIRSF001439">
    <property type="entry name" value="CryM"/>
    <property type="match status" value="1"/>
</dbReference>
<dbReference type="InterPro" id="IPR036291">
    <property type="entry name" value="NAD(P)-bd_dom_sf"/>
</dbReference>
<comment type="similarity">
    <text evidence="1">Belongs to the ornithine cyclodeaminase/mu-crystallin family.</text>
</comment>
<dbReference type="KEGG" id="xak:KIMC2_15130"/>
<dbReference type="Gene3D" id="3.40.50.720">
    <property type="entry name" value="NAD(P)-binding Rossmann-like Domain"/>
    <property type="match status" value="1"/>
</dbReference>
<sequence>MLLLSKSDIQKFYSLKECMSAVEKAFELFSAGEVEVPLRTQIVKHDQKSSFLCMPAFCEKKEASCVKILNMFPDNIKQNLPSINAQVLNIDANTGVINCIMDGNYVTQLRTGAASGVALKYLANENCQIGALIGTGGQAAAQLEAMLIARKLDEVRVSDINYDRAKDFAAKMNEQLAEYGSKIVAAKDPNEAIEDADVIISVTTSKNPVYDGNKIKAGATICGVGSYQPQMEETPVELLKRSSKIYFDSKSAVLAESGDILIPLKNKEIKEDRFTGELGQVINGSLRGRESEDEIIFFETVGIAAQDLMTAKSIFEKSQASNLGTNW</sequence>
<accession>A0AAU9D369</accession>
<gene>
    <name evidence="2" type="ORF">KIMC2_15130</name>
</gene>
<dbReference type="Proteomes" id="UP001321804">
    <property type="component" value="Chromosome"/>
</dbReference>
<dbReference type="SUPFAM" id="SSF51735">
    <property type="entry name" value="NAD(P)-binding Rossmann-fold domains"/>
    <property type="match status" value="1"/>
</dbReference>
<keyword evidence="3" id="KW-1185">Reference proteome</keyword>
<dbReference type="PANTHER" id="PTHR13812">
    <property type="entry name" value="KETIMINE REDUCTASE MU-CRYSTALLIN"/>
    <property type="match status" value="1"/>
</dbReference>